<evidence type="ECO:0000256" key="4">
    <source>
        <dbReference type="ARBA" id="ARBA00022679"/>
    </source>
</evidence>
<keyword evidence="2" id="KW-1003">Cell membrane</keyword>
<feature type="transmembrane region" description="Helical" evidence="6">
    <location>
        <begin position="277"/>
        <end position="300"/>
    </location>
</feature>
<dbReference type="Proteomes" id="UP001501725">
    <property type="component" value="Unassembled WGS sequence"/>
</dbReference>
<evidence type="ECO:0000256" key="2">
    <source>
        <dbReference type="ARBA" id="ARBA00022475"/>
    </source>
</evidence>
<keyword evidence="3" id="KW-0328">Glycosyltransferase</keyword>
<keyword evidence="9" id="KW-1185">Reference proteome</keyword>
<accession>A0ABP8HPR5</accession>
<dbReference type="EMBL" id="BAABGY010000016">
    <property type="protein sequence ID" value="GAA4342400.1"/>
    <property type="molecule type" value="Genomic_DNA"/>
</dbReference>
<proteinExistence type="predicted"/>
<evidence type="ECO:0000313" key="8">
    <source>
        <dbReference type="EMBL" id="GAA4342400.1"/>
    </source>
</evidence>
<evidence type="ECO:0000256" key="3">
    <source>
        <dbReference type="ARBA" id="ARBA00022676"/>
    </source>
</evidence>
<gene>
    <name evidence="8" type="ORF">GCM10023184_41800</name>
</gene>
<dbReference type="InterPro" id="IPR029044">
    <property type="entry name" value="Nucleotide-diphossugar_trans"/>
</dbReference>
<organism evidence="8 9">
    <name type="scientific">Flaviaesturariibacter amylovorans</name>
    <dbReference type="NCBI Taxonomy" id="1084520"/>
    <lineage>
        <taxon>Bacteria</taxon>
        <taxon>Pseudomonadati</taxon>
        <taxon>Bacteroidota</taxon>
        <taxon>Chitinophagia</taxon>
        <taxon>Chitinophagales</taxon>
        <taxon>Chitinophagaceae</taxon>
        <taxon>Flaviaestuariibacter</taxon>
    </lineage>
</organism>
<keyword evidence="4" id="KW-0808">Transferase</keyword>
<dbReference type="SUPFAM" id="SSF53448">
    <property type="entry name" value="Nucleotide-diphospho-sugar transferases"/>
    <property type="match status" value="1"/>
</dbReference>
<evidence type="ECO:0000256" key="5">
    <source>
        <dbReference type="ARBA" id="ARBA00023136"/>
    </source>
</evidence>
<feature type="domain" description="Glycosyltransferase 2-like" evidence="7">
    <location>
        <begin position="43"/>
        <end position="205"/>
    </location>
</feature>
<comment type="subcellular location">
    <subcellularLocation>
        <location evidence="1">Cell membrane</location>
    </subcellularLocation>
</comment>
<evidence type="ECO:0000256" key="1">
    <source>
        <dbReference type="ARBA" id="ARBA00004236"/>
    </source>
</evidence>
<reference evidence="9" key="1">
    <citation type="journal article" date="2019" name="Int. J. Syst. Evol. Microbiol.">
        <title>The Global Catalogue of Microorganisms (GCM) 10K type strain sequencing project: providing services to taxonomists for standard genome sequencing and annotation.</title>
        <authorList>
            <consortium name="The Broad Institute Genomics Platform"/>
            <consortium name="The Broad Institute Genome Sequencing Center for Infectious Disease"/>
            <person name="Wu L."/>
            <person name="Ma J."/>
        </authorList>
    </citation>
    <scope>NUCLEOTIDE SEQUENCE [LARGE SCALE GENOMIC DNA]</scope>
    <source>
        <strain evidence="9">JCM 17919</strain>
    </source>
</reference>
<dbReference type="Pfam" id="PF00535">
    <property type="entry name" value="Glycos_transf_2"/>
    <property type="match status" value="1"/>
</dbReference>
<evidence type="ECO:0000259" key="7">
    <source>
        <dbReference type="Pfam" id="PF00535"/>
    </source>
</evidence>
<comment type="caution">
    <text evidence="8">The sequence shown here is derived from an EMBL/GenBank/DDBJ whole genome shotgun (WGS) entry which is preliminary data.</text>
</comment>
<dbReference type="PANTHER" id="PTHR43646:SF2">
    <property type="entry name" value="GLYCOSYLTRANSFERASE 2-LIKE DOMAIN-CONTAINING PROTEIN"/>
    <property type="match status" value="1"/>
</dbReference>
<keyword evidence="6" id="KW-1133">Transmembrane helix</keyword>
<name>A0ABP8HPR5_9BACT</name>
<dbReference type="PANTHER" id="PTHR43646">
    <property type="entry name" value="GLYCOSYLTRANSFERASE"/>
    <property type="match status" value="1"/>
</dbReference>
<feature type="transmembrane region" description="Helical" evidence="6">
    <location>
        <begin position="347"/>
        <end position="364"/>
    </location>
</feature>
<sequence length="370" mass="40677">MILLTVAFCLWLAYAALIAFYRRGWQRSPEATAMAPAAGIPVTVLVPARNEAERLPALLAALSAQQYDRGLFSVLVLDDHSTDNTAAVARNAGGNVSVLSLDAAAQGKKRAIEAGVKAAAGSLIVTTDADCVPGPHWLPLLVAQHTAGYSAFIAAPVRYRDPQTVSSIFQALDFMTLQGITAASVSTGVHSMCNGANLAYTKEAFEAVDGYRGVDRLASGDDLFLMHKIALRYPGRVHYLRHRDAIVDTDAAPGWRAFWKQRVRWASKSAHYTDRRITAALALVYFFNLWFLVLAIAGFWNTDNWTGTLVLLLLKTVVELWFLAPVARFFGQQHLLQWFPLLQPLHIIYTVAVGALSSFGTYEWKGRRVK</sequence>
<dbReference type="RefSeq" id="WP_345257890.1">
    <property type="nucleotide sequence ID" value="NZ_BAABGY010000016.1"/>
</dbReference>
<keyword evidence="5 6" id="KW-0472">Membrane</keyword>
<dbReference type="Gene3D" id="3.90.550.10">
    <property type="entry name" value="Spore Coat Polysaccharide Biosynthesis Protein SpsA, Chain A"/>
    <property type="match status" value="1"/>
</dbReference>
<protein>
    <submittedName>
        <fullName evidence="8">Glycosyltransferase</fullName>
    </submittedName>
</protein>
<keyword evidence="6" id="KW-0812">Transmembrane</keyword>
<dbReference type="InterPro" id="IPR001173">
    <property type="entry name" value="Glyco_trans_2-like"/>
</dbReference>
<evidence type="ECO:0000313" key="9">
    <source>
        <dbReference type="Proteomes" id="UP001501725"/>
    </source>
</evidence>
<feature type="transmembrane region" description="Helical" evidence="6">
    <location>
        <begin position="307"/>
        <end position="327"/>
    </location>
</feature>
<evidence type="ECO:0000256" key="6">
    <source>
        <dbReference type="SAM" id="Phobius"/>
    </source>
</evidence>